<dbReference type="EMBL" id="BJTG01000008">
    <property type="protein sequence ID" value="GEJ58724.1"/>
    <property type="molecule type" value="Genomic_DNA"/>
</dbReference>
<dbReference type="NCBIfam" id="TIGR01411">
    <property type="entry name" value="tatAE"/>
    <property type="match status" value="1"/>
</dbReference>
<accession>A0A7I9VQN6</accession>
<evidence type="ECO:0000256" key="2">
    <source>
        <dbReference type="ARBA" id="ARBA00022448"/>
    </source>
</evidence>
<keyword evidence="7 9" id="KW-0811">Translocation</keyword>
<dbReference type="PANTHER" id="PTHR42982:SF1">
    <property type="entry name" value="SEC-INDEPENDENT PROTEIN TRANSLOCASE PROTEIN TATA"/>
    <property type="match status" value="1"/>
</dbReference>
<evidence type="ECO:0000256" key="1">
    <source>
        <dbReference type="ARBA" id="ARBA00004162"/>
    </source>
</evidence>
<dbReference type="Proteomes" id="UP000503640">
    <property type="component" value="Unassembled WGS sequence"/>
</dbReference>
<evidence type="ECO:0000313" key="12">
    <source>
        <dbReference type="Proteomes" id="UP000503640"/>
    </source>
</evidence>
<dbReference type="GO" id="GO:0033281">
    <property type="term" value="C:TAT protein transport complex"/>
    <property type="evidence" value="ECO:0007669"/>
    <property type="project" value="UniProtKB-UniRule"/>
</dbReference>
<organism evidence="11 12">
    <name type="scientific">Anaeromyxobacter diazotrophicus</name>
    <dbReference type="NCBI Taxonomy" id="2590199"/>
    <lineage>
        <taxon>Bacteria</taxon>
        <taxon>Pseudomonadati</taxon>
        <taxon>Myxococcota</taxon>
        <taxon>Myxococcia</taxon>
        <taxon>Myxococcales</taxon>
        <taxon>Cystobacterineae</taxon>
        <taxon>Anaeromyxobacteraceae</taxon>
        <taxon>Anaeromyxobacter</taxon>
    </lineage>
</organism>
<evidence type="ECO:0000256" key="7">
    <source>
        <dbReference type="ARBA" id="ARBA00023010"/>
    </source>
</evidence>
<name>A0A7I9VQN6_9BACT</name>
<reference evidence="12" key="1">
    <citation type="journal article" date="2020" name="Appl. Environ. Microbiol.">
        <title>Diazotrophic Anaeromyxobacter Isolates from Soils.</title>
        <authorList>
            <person name="Masuda Y."/>
            <person name="Yamanaka H."/>
            <person name="Xu Z.X."/>
            <person name="Shiratori Y."/>
            <person name="Aono T."/>
            <person name="Amachi S."/>
            <person name="Senoo K."/>
            <person name="Itoh H."/>
        </authorList>
    </citation>
    <scope>NUCLEOTIDE SEQUENCE [LARGE SCALE GENOMIC DNA]</scope>
    <source>
        <strain evidence="12">R267</strain>
    </source>
</reference>
<dbReference type="HAMAP" id="MF_00236">
    <property type="entry name" value="TatA_E"/>
    <property type="match status" value="1"/>
</dbReference>
<protein>
    <recommendedName>
        <fullName evidence="9">Sec-independent protein translocase protein TatA</fullName>
    </recommendedName>
</protein>
<feature type="region of interest" description="Disordered" evidence="10">
    <location>
        <begin position="49"/>
        <end position="81"/>
    </location>
</feature>
<evidence type="ECO:0000256" key="9">
    <source>
        <dbReference type="HAMAP-Rule" id="MF_00236"/>
    </source>
</evidence>
<evidence type="ECO:0000256" key="8">
    <source>
        <dbReference type="ARBA" id="ARBA00023136"/>
    </source>
</evidence>
<comment type="subunit">
    <text evidence="9">Forms a complex with TatC.</text>
</comment>
<evidence type="ECO:0000313" key="11">
    <source>
        <dbReference type="EMBL" id="GEJ58724.1"/>
    </source>
</evidence>
<keyword evidence="4 9" id="KW-0812">Transmembrane</keyword>
<evidence type="ECO:0000256" key="6">
    <source>
        <dbReference type="ARBA" id="ARBA00022989"/>
    </source>
</evidence>
<dbReference type="InterPro" id="IPR006312">
    <property type="entry name" value="TatA/E"/>
</dbReference>
<dbReference type="AlphaFoldDB" id="A0A7I9VQN6"/>
<keyword evidence="12" id="KW-1185">Reference proteome</keyword>
<dbReference type="GO" id="GO:0008320">
    <property type="term" value="F:protein transmembrane transporter activity"/>
    <property type="evidence" value="ECO:0007669"/>
    <property type="project" value="UniProtKB-UniRule"/>
</dbReference>
<evidence type="ECO:0000256" key="4">
    <source>
        <dbReference type="ARBA" id="ARBA00022692"/>
    </source>
</evidence>
<keyword evidence="5 9" id="KW-0653">Protein transport</keyword>
<keyword evidence="8 9" id="KW-0472">Membrane</keyword>
<keyword evidence="3 9" id="KW-1003">Cell membrane</keyword>
<feature type="compositionally biased region" description="Low complexity" evidence="10">
    <location>
        <begin position="49"/>
        <end position="73"/>
    </location>
</feature>
<keyword evidence="6 9" id="KW-1133">Transmembrane helix</keyword>
<comment type="similarity">
    <text evidence="9">Belongs to the TatA/E family.</text>
</comment>
<dbReference type="GO" id="GO:0043953">
    <property type="term" value="P:protein transport by the Tat complex"/>
    <property type="evidence" value="ECO:0007669"/>
    <property type="project" value="UniProtKB-UniRule"/>
</dbReference>
<gene>
    <name evidence="9" type="primary">tatA</name>
    <name evidence="11" type="ORF">AMYX_34650</name>
</gene>
<comment type="subcellular location">
    <subcellularLocation>
        <location evidence="1 9">Cell membrane</location>
        <topology evidence="1 9">Single-pass membrane protein</topology>
    </subcellularLocation>
</comment>
<proteinExistence type="inferred from homology"/>
<sequence>MHLGMGEMLVVLVIALLVFGPTKVPQLGESLGKGIRNFKKAVNEPEAESVPVPVAPQPQLAPSAAVSQAAPPATVRPTEDA</sequence>
<comment type="function">
    <text evidence="9">Part of the twin-arginine translocation (Tat) system that transports large folded proteins containing a characteristic twin-arginine motif in their signal peptide across membranes. TatA could form the protein-conducting channel of the Tat system.</text>
</comment>
<dbReference type="InterPro" id="IPR003369">
    <property type="entry name" value="TatA/B/E"/>
</dbReference>
<evidence type="ECO:0000256" key="10">
    <source>
        <dbReference type="SAM" id="MobiDB-lite"/>
    </source>
</evidence>
<dbReference type="Pfam" id="PF02416">
    <property type="entry name" value="TatA_B_E"/>
    <property type="match status" value="1"/>
</dbReference>
<comment type="caution">
    <text evidence="11">The sequence shown here is derived from an EMBL/GenBank/DDBJ whole genome shotgun (WGS) entry which is preliminary data.</text>
</comment>
<keyword evidence="2 9" id="KW-0813">Transport</keyword>
<dbReference type="Gene3D" id="1.20.5.3310">
    <property type="match status" value="1"/>
</dbReference>
<dbReference type="PANTHER" id="PTHR42982">
    <property type="entry name" value="SEC-INDEPENDENT PROTEIN TRANSLOCASE PROTEIN TATA"/>
    <property type="match status" value="1"/>
</dbReference>
<evidence type="ECO:0000256" key="3">
    <source>
        <dbReference type="ARBA" id="ARBA00022475"/>
    </source>
</evidence>
<evidence type="ECO:0000256" key="5">
    <source>
        <dbReference type="ARBA" id="ARBA00022927"/>
    </source>
</evidence>